<sequence length="16" mass="1979">DSKQDINQYFQSLTYE</sequence>
<organism>
    <name type="scientific">Streptococcus suis</name>
    <dbReference type="NCBI Taxonomy" id="1307"/>
    <lineage>
        <taxon>Bacteria</taxon>
        <taxon>Bacillati</taxon>
        <taxon>Bacillota</taxon>
        <taxon>Bacilli</taxon>
        <taxon>Lactobacillales</taxon>
        <taxon>Streptococcaceae</taxon>
        <taxon>Streptococcus</taxon>
    </lineage>
</organism>
<dbReference type="AlphaFoldDB" id="Q9R4Z5"/>
<keyword id="KW-0903">Direct protein sequencing</keyword>
<protein>
    <submittedName>
        <fullName>SUILYSIN</fullName>
    </submittedName>
</protein>
<accession>Q9R4Z5</accession>
<reference key="1">
    <citation type="journal article" date="1994" name="Infect. Immun.">
        <title>Identification, purification, and characterization of a thiol-activated hemolysin (suilysin) of Streptococcus suis.</title>
        <authorList>
            <person name="Jacobs A.A."/>
            <person name="Loeffen P.L."/>
            <person name="van den Berg A.J."/>
            <person name="Storm P.K."/>
        </authorList>
    </citation>
    <scope>PROTEIN SEQUENCE</scope>
</reference>
<proteinExistence type="evidence at protein level"/>
<name>Q9R4Z5_STRSU</name>